<keyword evidence="2" id="KW-0449">Lipoprotein</keyword>
<keyword evidence="2" id="KW-0106">Calcium</keyword>
<sequence length="202" mass="22735">MHDMTQVFLKQEVEIFDAIFGCNTKNKYKVKNSQGKIVYVLKEETNCCTRNCCGSLGAFDLSIVDSEEREVIQLSRPPTCNTCPCWLQVLEVQSPPGTRVGSVVQEWNMCHPQFRVMDATGEIKFRIKGSGCPLFMCGSVEFQILDGSNVVGKVSKKWSGLLREGFTEADNFGLSFPPEVDVRMKAVLLGALFLLHRMYFDE</sequence>
<evidence type="ECO:0000313" key="3">
    <source>
        <dbReference type="EMBL" id="CAG7717922.1"/>
    </source>
</evidence>
<dbReference type="EMBL" id="CAJVCH010049511">
    <property type="protein sequence ID" value="CAG7717922.1"/>
    <property type="molecule type" value="Genomic_DNA"/>
</dbReference>
<accession>A0A8J2JFM5</accession>
<comment type="similarity">
    <text evidence="1 2">Belongs to the phospholipid scramblase family.</text>
</comment>
<dbReference type="AlphaFoldDB" id="A0A8J2JFM5"/>
<comment type="function">
    <text evidence="2">May mediate accelerated ATP-independent bidirectional transbilayer migration of phospholipids upon binding calcium ions that results in a loss of phospholipid asymmetry in the plasma membrane.</text>
</comment>
<comment type="cofactor">
    <cofactor evidence="2">
        <name>Ca(2+)</name>
        <dbReference type="ChEBI" id="CHEBI:29108"/>
    </cofactor>
</comment>
<dbReference type="InterPro" id="IPR005552">
    <property type="entry name" value="Scramblase"/>
</dbReference>
<evidence type="ECO:0000313" key="4">
    <source>
        <dbReference type="Proteomes" id="UP000708208"/>
    </source>
</evidence>
<keyword evidence="4" id="KW-1185">Reference proteome</keyword>
<keyword evidence="2" id="KW-0564">Palmitate</keyword>
<dbReference type="OrthoDB" id="191150at2759"/>
<protein>
    <recommendedName>
        <fullName evidence="2">Phospholipid scramblase</fullName>
    </recommendedName>
</protein>
<name>A0A8J2JFM5_9HEXA</name>
<evidence type="ECO:0000256" key="2">
    <source>
        <dbReference type="RuleBase" id="RU363116"/>
    </source>
</evidence>
<dbReference type="GO" id="GO:0017128">
    <property type="term" value="F:phospholipid scramblase activity"/>
    <property type="evidence" value="ECO:0007669"/>
    <property type="project" value="InterPro"/>
</dbReference>
<dbReference type="PANTHER" id="PTHR23248">
    <property type="entry name" value="PHOSPHOLIPID SCRAMBLASE-RELATED"/>
    <property type="match status" value="1"/>
</dbReference>
<comment type="caution">
    <text evidence="3">The sequence shown here is derived from an EMBL/GenBank/DDBJ whole genome shotgun (WGS) entry which is preliminary data.</text>
</comment>
<proteinExistence type="inferred from homology"/>
<gene>
    <name evidence="3" type="ORF">AFUS01_LOCUS7351</name>
</gene>
<organism evidence="3 4">
    <name type="scientific">Allacma fusca</name>
    <dbReference type="NCBI Taxonomy" id="39272"/>
    <lineage>
        <taxon>Eukaryota</taxon>
        <taxon>Metazoa</taxon>
        <taxon>Ecdysozoa</taxon>
        <taxon>Arthropoda</taxon>
        <taxon>Hexapoda</taxon>
        <taxon>Collembola</taxon>
        <taxon>Symphypleona</taxon>
        <taxon>Sminthuridae</taxon>
        <taxon>Allacma</taxon>
    </lineage>
</organism>
<dbReference type="PANTHER" id="PTHR23248:SF9">
    <property type="entry name" value="PHOSPHOLIPID SCRAMBLASE"/>
    <property type="match status" value="1"/>
</dbReference>
<evidence type="ECO:0000256" key="1">
    <source>
        <dbReference type="ARBA" id="ARBA00005350"/>
    </source>
</evidence>
<dbReference type="Proteomes" id="UP000708208">
    <property type="component" value="Unassembled WGS sequence"/>
</dbReference>
<dbReference type="GO" id="GO:0005886">
    <property type="term" value="C:plasma membrane"/>
    <property type="evidence" value="ECO:0007669"/>
    <property type="project" value="TreeGrafter"/>
</dbReference>
<dbReference type="Pfam" id="PF03803">
    <property type="entry name" value="Scramblase"/>
    <property type="match status" value="1"/>
</dbReference>
<reference evidence="3" key="1">
    <citation type="submission" date="2021-06" db="EMBL/GenBank/DDBJ databases">
        <authorList>
            <person name="Hodson N. C."/>
            <person name="Mongue J. A."/>
            <person name="Jaron S. K."/>
        </authorList>
    </citation>
    <scope>NUCLEOTIDE SEQUENCE</scope>
</reference>